<dbReference type="RefSeq" id="WP_198489611.1">
    <property type="nucleotide sequence ID" value="NZ_CP066078.1"/>
</dbReference>
<protein>
    <submittedName>
        <fullName evidence="3">CDP-alcohol phosphatidyltransferase family protein</fullName>
    </submittedName>
</protein>
<dbReference type="InterPro" id="IPR043130">
    <property type="entry name" value="CDP-OH_PTrfase_TM_dom"/>
</dbReference>
<gene>
    <name evidence="3" type="ORF">I6H58_05820</name>
</gene>
<dbReference type="GO" id="GO:0016740">
    <property type="term" value="F:transferase activity"/>
    <property type="evidence" value="ECO:0007669"/>
    <property type="project" value="UniProtKB-KW"/>
</dbReference>
<feature type="transmembrane region" description="Helical" evidence="2">
    <location>
        <begin position="141"/>
        <end position="161"/>
    </location>
</feature>
<feature type="transmembrane region" description="Helical" evidence="2">
    <location>
        <begin position="42"/>
        <end position="63"/>
    </location>
</feature>
<dbReference type="Gene3D" id="1.20.120.1760">
    <property type="match status" value="1"/>
</dbReference>
<keyword evidence="2" id="KW-0472">Membrane</keyword>
<organism evidence="3 4">
    <name type="scientific">Rothia kristinae</name>
    <dbReference type="NCBI Taxonomy" id="37923"/>
    <lineage>
        <taxon>Bacteria</taxon>
        <taxon>Bacillati</taxon>
        <taxon>Actinomycetota</taxon>
        <taxon>Actinomycetes</taxon>
        <taxon>Micrococcales</taxon>
        <taxon>Micrococcaceae</taxon>
        <taxon>Rothia</taxon>
    </lineage>
</organism>
<accession>A0A7T4T3F6</accession>
<feature type="region of interest" description="Disordered" evidence="1">
    <location>
        <begin position="237"/>
        <end position="267"/>
    </location>
</feature>
<evidence type="ECO:0000256" key="1">
    <source>
        <dbReference type="SAM" id="MobiDB-lite"/>
    </source>
</evidence>
<evidence type="ECO:0000256" key="2">
    <source>
        <dbReference type="SAM" id="Phobius"/>
    </source>
</evidence>
<feature type="transmembrane region" description="Helical" evidence="2">
    <location>
        <begin position="75"/>
        <end position="96"/>
    </location>
</feature>
<reference evidence="3 4" key="1">
    <citation type="submission" date="2020-12" db="EMBL/GenBank/DDBJ databases">
        <title>FDA dAtabase for Regulatory Grade micrObial Sequences (FDA-ARGOS): Supporting development and validation of Infectious Disease Dx tests.</title>
        <authorList>
            <person name="Sproer C."/>
            <person name="Gronow S."/>
            <person name="Severitt S."/>
            <person name="Schroder I."/>
            <person name="Tallon L."/>
            <person name="Sadzewicz L."/>
            <person name="Zhao X."/>
            <person name="Boylan J."/>
            <person name="Ott S."/>
            <person name="Bowen H."/>
            <person name="Vavikolanu K."/>
            <person name="Mehta A."/>
            <person name="Aluvathingal J."/>
            <person name="Nadendla S."/>
            <person name="Lowell S."/>
            <person name="Myers T."/>
            <person name="Yan Y."/>
            <person name="Sichtig H."/>
        </authorList>
    </citation>
    <scope>NUCLEOTIDE SEQUENCE [LARGE SCALE GENOMIC DNA]</scope>
    <source>
        <strain evidence="3 4">FDAARGOS_1001</strain>
    </source>
</reference>
<evidence type="ECO:0000313" key="4">
    <source>
        <dbReference type="Proteomes" id="UP000595221"/>
    </source>
</evidence>
<dbReference type="EMBL" id="CP066078">
    <property type="protein sequence ID" value="QQC58532.1"/>
    <property type="molecule type" value="Genomic_DNA"/>
</dbReference>
<feature type="transmembrane region" description="Helical" evidence="2">
    <location>
        <begin position="117"/>
        <end position="135"/>
    </location>
</feature>
<dbReference type="AlphaFoldDB" id="A0A7T4T3F6"/>
<keyword evidence="2" id="KW-0812">Transmembrane</keyword>
<keyword evidence="3" id="KW-0808">Transferase</keyword>
<sequence length="267" mass="27422">MAPPSPSTSTGAARRAIPQRTTAWAARLADLMAAARLTPNGISLASVGCAALGAAALVLSGVAVQHGHDGARAGWLLLAAVCMPLRLLLNMLDGMLAVEKGMHSPTGELYNEVPNRFSDLLLIAAAGYATAGVWQAGAVDIGVLLGWLGTSLAVLTAYVRALGAAGGVGNFFQGPLAKPRRMWLLVAACLLSLAEPLGQARGWILAVALVLIVLGSAATVGIRLWLIGRALRARAGTADPDAADRDAADPDAADRDAEEGRPWNGTR</sequence>
<proteinExistence type="predicted"/>
<feature type="transmembrane region" description="Helical" evidence="2">
    <location>
        <begin position="204"/>
        <end position="226"/>
    </location>
</feature>
<dbReference type="Proteomes" id="UP000595221">
    <property type="component" value="Chromosome"/>
</dbReference>
<keyword evidence="2" id="KW-1133">Transmembrane helix</keyword>
<feature type="compositionally biased region" description="Basic and acidic residues" evidence="1">
    <location>
        <begin position="242"/>
        <end position="261"/>
    </location>
</feature>
<evidence type="ECO:0000313" key="3">
    <source>
        <dbReference type="EMBL" id="QQC58532.1"/>
    </source>
</evidence>
<name>A0A7T4T3F6_9MICC</name>